<organism evidence="1 2">
    <name type="scientific">Nocardia sputorum</name>
    <dbReference type="NCBI Taxonomy" id="2984338"/>
    <lineage>
        <taxon>Bacteria</taxon>
        <taxon>Bacillati</taxon>
        <taxon>Actinomycetota</taxon>
        <taxon>Actinomycetes</taxon>
        <taxon>Mycobacteriales</taxon>
        <taxon>Nocardiaceae</taxon>
        <taxon>Nocardia</taxon>
    </lineage>
</organism>
<evidence type="ECO:0000313" key="2">
    <source>
        <dbReference type="Proteomes" id="UP001317870"/>
    </source>
</evidence>
<accession>A0ABN6U719</accession>
<dbReference type="Proteomes" id="UP001317870">
    <property type="component" value="Chromosome"/>
</dbReference>
<sequence>MRVGESAEQRCAFYRRVCGLPTRVDPALGRIELVAGSVGAVTMPAHIGAGVRHHMQVRQHPLGPIFTHPRSGTWTFLIRPDFPDDPRLFAMLFRHQVKVIRSGGLIALPSPVGMPAGVRRWIEPARDTYRPLGAVVISSVRACVGPRWSSGQSRSRAS</sequence>
<reference evidence="1 2" key="1">
    <citation type="submission" date="2022-11" db="EMBL/GenBank/DDBJ databases">
        <title>Genome Sequencing of Nocardia sp. ON39_IFM12276 and assembly.</title>
        <authorList>
            <person name="Shimojima M."/>
            <person name="Toyokawa M."/>
            <person name="Uesaka K."/>
        </authorList>
    </citation>
    <scope>NUCLEOTIDE SEQUENCE [LARGE SCALE GENOMIC DNA]</scope>
    <source>
        <strain evidence="1 2">IFM 12276</strain>
    </source>
</reference>
<evidence type="ECO:0008006" key="3">
    <source>
        <dbReference type="Google" id="ProtNLM"/>
    </source>
</evidence>
<name>A0ABN6U719_9NOCA</name>
<gene>
    <name evidence="1" type="ORF">IFM12276_40270</name>
</gene>
<protein>
    <recommendedName>
        <fullName evidence="3">DNA-directed RNA polymerase subunit beta</fullName>
    </recommendedName>
</protein>
<keyword evidence="2" id="KW-1185">Reference proteome</keyword>
<dbReference type="EMBL" id="AP026978">
    <property type="protein sequence ID" value="BDU00999.1"/>
    <property type="molecule type" value="Genomic_DNA"/>
</dbReference>
<proteinExistence type="predicted"/>
<evidence type="ECO:0000313" key="1">
    <source>
        <dbReference type="EMBL" id="BDU00999.1"/>
    </source>
</evidence>